<dbReference type="AlphaFoldDB" id="A0AAD5YD77"/>
<evidence type="ECO:0000256" key="3">
    <source>
        <dbReference type="ARBA" id="ARBA00023242"/>
    </source>
</evidence>
<dbReference type="InterPro" id="IPR019024">
    <property type="entry name" value="RNase_H2_suB_wHTH"/>
</dbReference>
<comment type="function">
    <text evidence="4">Non catalytic subunit of RNase H2, an endonuclease that specifically degrades the RNA of RNA:DNA hybrids. Participates in DNA replication, possibly by mediating the removal of lagging-strand Okazaki fragment RNA primers during DNA replication. Mediates the excision of single ribonucleotides from DNA:RNA duplexes.</text>
</comment>
<proteinExistence type="predicted"/>
<name>A0AAD5YD77_9APHY</name>
<evidence type="ECO:0000256" key="6">
    <source>
        <dbReference type="SAM" id="MobiDB-lite"/>
    </source>
</evidence>
<dbReference type="GO" id="GO:0006401">
    <property type="term" value="P:RNA catabolic process"/>
    <property type="evidence" value="ECO:0007669"/>
    <property type="project" value="TreeGrafter"/>
</dbReference>
<comment type="caution">
    <text evidence="9">The sequence shown here is derived from an EMBL/GenBank/DDBJ whole genome shotgun (WGS) entry which is preliminary data.</text>
</comment>
<comment type="subcellular location">
    <subcellularLocation>
        <location evidence="1">Nucleus</location>
    </subcellularLocation>
</comment>
<gene>
    <name evidence="9" type="ORF">NLI96_g7160</name>
</gene>
<dbReference type="Proteomes" id="UP001212997">
    <property type="component" value="Unassembled WGS sequence"/>
</dbReference>
<evidence type="ECO:0000256" key="4">
    <source>
        <dbReference type="ARBA" id="ARBA00024778"/>
    </source>
</evidence>
<dbReference type="Gene3D" id="2.20.25.530">
    <property type="match status" value="1"/>
</dbReference>
<evidence type="ECO:0000256" key="2">
    <source>
        <dbReference type="ARBA" id="ARBA00019062"/>
    </source>
</evidence>
<keyword evidence="10" id="KW-1185">Reference proteome</keyword>
<dbReference type="PANTHER" id="PTHR13383:SF11">
    <property type="entry name" value="RIBONUCLEASE H2 SUBUNIT B"/>
    <property type="match status" value="1"/>
</dbReference>
<dbReference type="EMBL" id="JANAWD010000285">
    <property type="protein sequence ID" value="KAJ3482172.1"/>
    <property type="molecule type" value="Genomic_DNA"/>
</dbReference>
<evidence type="ECO:0000313" key="9">
    <source>
        <dbReference type="EMBL" id="KAJ3482172.1"/>
    </source>
</evidence>
<evidence type="ECO:0000313" key="10">
    <source>
        <dbReference type="Proteomes" id="UP001212997"/>
    </source>
</evidence>
<feature type="domain" description="Ribonuclease H2 subunit B wHTH" evidence="7">
    <location>
        <begin position="119"/>
        <end position="193"/>
    </location>
</feature>
<dbReference type="Pfam" id="PF09468">
    <property type="entry name" value="RNase_H2-Ydr279"/>
    <property type="match status" value="1"/>
</dbReference>
<dbReference type="InterPro" id="IPR041195">
    <property type="entry name" value="Rnh202_N"/>
</dbReference>
<protein>
    <recommendedName>
        <fullName evidence="2">Ribonuclease H2 subunit B</fullName>
    </recommendedName>
    <alternativeName>
        <fullName evidence="5">Ribonuclease HI subunit B</fullName>
    </alternativeName>
</protein>
<dbReference type="PANTHER" id="PTHR13383">
    <property type="entry name" value="RIBONUCLEASE H2 SUBUNIT B"/>
    <property type="match status" value="1"/>
</dbReference>
<dbReference type="GO" id="GO:0005654">
    <property type="term" value="C:nucleoplasm"/>
    <property type="evidence" value="ECO:0007669"/>
    <property type="project" value="TreeGrafter"/>
</dbReference>
<dbReference type="GO" id="GO:0032299">
    <property type="term" value="C:ribonuclease H2 complex"/>
    <property type="evidence" value="ECO:0007669"/>
    <property type="project" value="InterPro"/>
</dbReference>
<evidence type="ECO:0000256" key="5">
    <source>
        <dbReference type="ARBA" id="ARBA00033464"/>
    </source>
</evidence>
<feature type="domain" description="Rnh202 triple barrel" evidence="8">
    <location>
        <begin position="30"/>
        <end position="81"/>
    </location>
</feature>
<dbReference type="Gene3D" id="1.10.20.120">
    <property type="match status" value="1"/>
</dbReference>
<evidence type="ECO:0000259" key="8">
    <source>
        <dbReference type="Pfam" id="PF17745"/>
    </source>
</evidence>
<accession>A0AAD5YD77</accession>
<keyword evidence="3" id="KW-0539">Nucleus</keyword>
<feature type="region of interest" description="Disordered" evidence="6">
    <location>
        <begin position="225"/>
        <end position="260"/>
    </location>
</feature>
<reference evidence="9" key="1">
    <citation type="submission" date="2022-07" db="EMBL/GenBank/DDBJ databases">
        <title>Genome Sequence of Physisporinus lineatus.</title>
        <authorList>
            <person name="Buettner E."/>
        </authorList>
    </citation>
    <scope>NUCLEOTIDE SEQUENCE</scope>
    <source>
        <strain evidence="9">VT162</strain>
    </source>
</reference>
<evidence type="ECO:0000259" key="7">
    <source>
        <dbReference type="Pfam" id="PF09468"/>
    </source>
</evidence>
<dbReference type="Pfam" id="PF17745">
    <property type="entry name" value="Ydr279_N"/>
    <property type="match status" value="1"/>
</dbReference>
<evidence type="ECO:0000256" key="1">
    <source>
        <dbReference type="ARBA" id="ARBA00004123"/>
    </source>
</evidence>
<dbReference type="InterPro" id="IPR040456">
    <property type="entry name" value="RNase_H2_suB"/>
</dbReference>
<organism evidence="9 10">
    <name type="scientific">Meripilus lineatus</name>
    <dbReference type="NCBI Taxonomy" id="2056292"/>
    <lineage>
        <taxon>Eukaryota</taxon>
        <taxon>Fungi</taxon>
        <taxon>Dikarya</taxon>
        <taxon>Basidiomycota</taxon>
        <taxon>Agaricomycotina</taxon>
        <taxon>Agaricomycetes</taxon>
        <taxon>Polyporales</taxon>
        <taxon>Meripilaceae</taxon>
        <taxon>Meripilus</taxon>
    </lineage>
</organism>
<sequence>MSPRIAILPTDLLNSLLIKLDGDDGGRTASSVRFLRLPHPRTGIPSLYLPSPGEGGKTSILEVQRMCPPNQRSWFMSDNEVIEARWFSRGIPPRRRTLGRGDWVVYRAEFKQEITPEITVYRFSSSHVVEYLKNKVLRLARPDVFEGSQTLTRSLAKDGFLEDGKESLLESARIRVACELVSQYVPKKMFDALISSFESVVNLSDVNAHLEAASAAAMRLAAIASKPPTKGPGATGTGEGGKKRKSQKGSQGVEKLKKANVKGMAKLSSFFQPKTA</sequence>